<protein>
    <submittedName>
        <fullName evidence="3">Amidohydrolase 2</fullName>
    </submittedName>
</protein>
<dbReference type="Proteomes" id="UP000002318">
    <property type="component" value="Chromosome"/>
</dbReference>
<keyword evidence="1" id="KW-0456">Lyase</keyword>
<sequence length="316" mass="36463">MRKHEEKHRKIDVHAHMIPEFYVKKMKKRGINGPLWNNFPRWSPEKDMKVMRHNGIAKRILSLSIPGVWVEEKGGDIVFAKELARECNEYASQIKKSFPDYYGAFATIPFPNTSGTIEEIEYALDVLKLDGITLFTNTGGRYPGEDEFQAIFSELDARKAIVFIHPEDIPLEYGEYSILAPLIDRLLDTGRSMAHLLTQDVLSSYPNVRYILSHGGGSFPLIIKWMEYYNQIHQEDYQKIKSRLFFDTAQQGNFLYRYLKGFCGTSQIVFGTDGGWQSPVQVAQTVKAFDTSRHFNSADFEAIEWKNVQRLFPNND</sequence>
<name>E1R892_SEDSS</name>
<dbReference type="EMBL" id="CP002116">
    <property type="protein sequence ID" value="ADK79236.1"/>
    <property type="molecule type" value="Genomic_DNA"/>
</dbReference>
<dbReference type="STRING" id="573413.Spirs_0076"/>
<dbReference type="OrthoDB" id="9771932at2"/>
<dbReference type="RefSeq" id="WP_013252700.1">
    <property type="nucleotide sequence ID" value="NC_014364.1"/>
</dbReference>
<dbReference type="Pfam" id="PF04909">
    <property type="entry name" value="Amidohydro_2"/>
    <property type="match status" value="1"/>
</dbReference>
<dbReference type="PANTHER" id="PTHR21240">
    <property type="entry name" value="2-AMINO-3-CARBOXYLMUCONATE-6-SEMIALDEHYDE DECARBOXYLASE"/>
    <property type="match status" value="1"/>
</dbReference>
<dbReference type="eggNOG" id="COG2159">
    <property type="taxonomic scope" value="Bacteria"/>
</dbReference>
<evidence type="ECO:0000313" key="4">
    <source>
        <dbReference type="Proteomes" id="UP000002318"/>
    </source>
</evidence>
<evidence type="ECO:0000313" key="3">
    <source>
        <dbReference type="EMBL" id="ADK79236.1"/>
    </source>
</evidence>
<dbReference type="GO" id="GO:0019748">
    <property type="term" value="P:secondary metabolic process"/>
    <property type="evidence" value="ECO:0007669"/>
    <property type="project" value="TreeGrafter"/>
</dbReference>
<dbReference type="GO" id="GO:0005737">
    <property type="term" value="C:cytoplasm"/>
    <property type="evidence" value="ECO:0007669"/>
    <property type="project" value="TreeGrafter"/>
</dbReference>
<evidence type="ECO:0000259" key="2">
    <source>
        <dbReference type="Pfam" id="PF04909"/>
    </source>
</evidence>
<dbReference type="GO" id="GO:0016831">
    <property type="term" value="F:carboxy-lyase activity"/>
    <property type="evidence" value="ECO:0007669"/>
    <property type="project" value="InterPro"/>
</dbReference>
<dbReference type="HOGENOM" id="CLU_039329_2_0_12"/>
<dbReference type="PANTHER" id="PTHR21240:SF28">
    <property type="entry name" value="ISO-OROTATE DECARBOXYLASE (EUROFUNG)"/>
    <property type="match status" value="1"/>
</dbReference>
<reference evidence="3 4" key="1">
    <citation type="journal article" date="2010" name="Stand. Genomic Sci.">
        <title>Complete genome sequence of Spirochaeta smaragdinae type strain (SEBR 4228).</title>
        <authorList>
            <person name="Mavromatis K."/>
            <person name="Yasawong M."/>
            <person name="Chertkov O."/>
            <person name="Lapidus A."/>
            <person name="Lucas S."/>
            <person name="Nolan M."/>
            <person name="Del Rio T.G."/>
            <person name="Tice H."/>
            <person name="Cheng J.F."/>
            <person name="Pitluck S."/>
            <person name="Liolios K."/>
            <person name="Ivanova N."/>
            <person name="Tapia R."/>
            <person name="Han C."/>
            <person name="Bruce D."/>
            <person name="Goodwin L."/>
            <person name="Pati A."/>
            <person name="Chen A."/>
            <person name="Palaniappan K."/>
            <person name="Land M."/>
            <person name="Hauser L."/>
            <person name="Chang Y.J."/>
            <person name="Jeffries C.D."/>
            <person name="Detter J.C."/>
            <person name="Rohde M."/>
            <person name="Brambilla E."/>
            <person name="Spring S."/>
            <person name="Goker M."/>
            <person name="Sikorski J."/>
            <person name="Woyke T."/>
            <person name="Bristow J."/>
            <person name="Eisen J.A."/>
            <person name="Markowitz V."/>
            <person name="Hugenholtz P."/>
            <person name="Klenk H.P."/>
            <person name="Kyrpides N.C."/>
        </authorList>
    </citation>
    <scope>NUCLEOTIDE SEQUENCE [LARGE SCALE GENOMIC DNA]</scope>
    <source>
        <strain evidence="4">DSM 11293 / JCM 15392 / SEBR 4228</strain>
    </source>
</reference>
<dbReference type="GO" id="GO:0016787">
    <property type="term" value="F:hydrolase activity"/>
    <property type="evidence" value="ECO:0007669"/>
    <property type="project" value="InterPro"/>
</dbReference>
<dbReference type="InterPro" id="IPR032466">
    <property type="entry name" value="Metal_Hydrolase"/>
</dbReference>
<dbReference type="AlphaFoldDB" id="E1R892"/>
<dbReference type="KEGG" id="ssm:Spirs_0076"/>
<keyword evidence="4" id="KW-1185">Reference proteome</keyword>
<dbReference type="InterPro" id="IPR006680">
    <property type="entry name" value="Amidohydro-rel"/>
</dbReference>
<dbReference type="SUPFAM" id="SSF51556">
    <property type="entry name" value="Metallo-dependent hydrolases"/>
    <property type="match status" value="1"/>
</dbReference>
<feature type="domain" description="Amidohydrolase-related" evidence="2">
    <location>
        <begin position="11"/>
        <end position="313"/>
    </location>
</feature>
<dbReference type="Gene3D" id="3.20.20.140">
    <property type="entry name" value="Metal-dependent hydrolases"/>
    <property type="match status" value="1"/>
</dbReference>
<gene>
    <name evidence="3" type="ordered locus">Spirs_0076</name>
</gene>
<proteinExistence type="predicted"/>
<dbReference type="InterPro" id="IPR032465">
    <property type="entry name" value="ACMSD"/>
</dbReference>
<accession>E1R892</accession>
<organism evidence="3 4">
    <name type="scientific">Sediminispirochaeta smaragdinae (strain DSM 11293 / JCM 15392 / SEBR 4228)</name>
    <name type="common">Spirochaeta smaragdinae</name>
    <dbReference type="NCBI Taxonomy" id="573413"/>
    <lineage>
        <taxon>Bacteria</taxon>
        <taxon>Pseudomonadati</taxon>
        <taxon>Spirochaetota</taxon>
        <taxon>Spirochaetia</taxon>
        <taxon>Spirochaetales</taxon>
        <taxon>Spirochaetaceae</taxon>
        <taxon>Sediminispirochaeta</taxon>
    </lineage>
</organism>
<evidence type="ECO:0000256" key="1">
    <source>
        <dbReference type="ARBA" id="ARBA00023239"/>
    </source>
</evidence>